<keyword evidence="7 11" id="KW-0862">Zinc</keyword>
<accession>A0A133V611</accession>
<comment type="caution">
    <text evidence="13">The sequence shown here is derived from an EMBL/GenBank/DDBJ whole genome shotgun (WGS) entry which is preliminary data.</text>
</comment>
<dbReference type="Pfam" id="PF01435">
    <property type="entry name" value="Peptidase_M48"/>
    <property type="match status" value="1"/>
</dbReference>
<dbReference type="Gene3D" id="3.30.2010.10">
    <property type="entry name" value="Metalloproteases ('zincins'), catalytic domain"/>
    <property type="match status" value="1"/>
</dbReference>
<gene>
    <name evidence="11" type="primary">htpX</name>
    <name evidence="13" type="ORF">AKJ44_01950</name>
</gene>
<organism evidence="13 14">
    <name type="scientific">candidate division MSBL1 archaeon SCGC-AAA261F17</name>
    <dbReference type="NCBI Taxonomy" id="1698274"/>
    <lineage>
        <taxon>Archaea</taxon>
        <taxon>Methanobacteriati</taxon>
        <taxon>Methanobacteriota</taxon>
        <taxon>candidate division MSBL1</taxon>
    </lineage>
</organism>
<dbReference type="PANTHER" id="PTHR43221:SF2">
    <property type="entry name" value="PROTEASE HTPX HOMOLOG"/>
    <property type="match status" value="1"/>
</dbReference>
<keyword evidence="8 11" id="KW-1133">Transmembrane helix</keyword>
<keyword evidence="5 11" id="KW-0479">Metal-binding</keyword>
<evidence type="ECO:0000313" key="13">
    <source>
        <dbReference type="EMBL" id="KXB01884.1"/>
    </source>
</evidence>
<reference evidence="13 14" key="1">
    <citation type="journal article" date="2016" name="Sci. Rep.">
        <title>Metabolic traits of an uncultured archaeal lineage -MSBL1- from brine pools of the Red Sea.</title>
        <authorList>
            <person name="Mwirichia R."/>
            <person name="Alam I."/>
            <person name="Rashid M."/>
            <person name="Vinu M."/>
            <person name="Ba-Alawi W."/>
            <person name="Anthony Kamau A."/>
            <person name="Kamanda Ngugi D."/>
            <person name="Goker M."/>
            <person name="Klenk H.P."/>
            <person name="Bajic V."/>
            <person name="Stingl U."/>
        </authorList>
    </citation>
    <scope>NUCLEOTIDE SEQUENCE [LARGE SCALE GENOMIC DNA]</scope>
    <source>
        <strain evidence="13">SCGC-AAA261F17</strain>
    </source>
</reference>
<evidence type="ECO:0000256" key="3">
    <source>
        <dbReference type="ARBA" id="ARBA00022670"/>
    </source>
</evidence>
<dbReference type="PATRIC" id="fig|1698274.3.peg.282"/>
<dbReference type="InterPro" id="IPR001915">
    <property type="entry name" value="Peptidase_M48"/>
</dbReference>
<dbReference type="GO" id="GO:0005886">
    <property type="term" value="C:plasma membrane"/>
    <property type="evidence" value="ECO:0007669"/>
    <property type="project" value="UniProtKB-SubCell"/>
</dbReference>
<evidence type="ECO:0000256" key="11">
    <source>
        <dbReference type="HAMAP-Rule" id="MF_00188"/>
    </source>
</evidence>
<protein>
    <recommendedName>
        <fullName evidence="11">Protease HtpX homolog</fullName>
        <ecNumber evidence="11">3.4.24.-</ecNumber>
    </recommendedName>
</protein>
<feature type="binding site" evidence="11">
    <location>
        <position position="141"/>
    </location>
    <ligand>
        <name>Zn(2+)</name>
        <dbReference type="ChEBI" id="CHEBI:29105"/>
        <note>catalytic</note>
    </ligand>
</feature>
<evidence type="ECO:0000256" key="4">
    <source>
        <dbReference type="ARBA" id="ARBA00022692"/>
    </source>
</evidence>
<keyword evidence="6 11" id="KW-0378">Hydrolase</keyword>
<evidence type="ECO:0000256" key="8">
    <source>
        <dbReference type="ARBA" id="ARBA00022989"/>
    </source>
</evidence>
<dbReference type="InterPro" id="IPR022919">
    <property type="entry name" value="Pept_M48_protease_HtpX"/>
</dbReference>
<dbReference type="GO" id="GO:0004222">
    <property type="term" value="F:metalloendopeptidase activity"/>
    <property type="evidence" value="ECO:0007669"/>
    <property type="project" value="UniProtKB-UniRule"/>
</dbReference>
<feature type="domain" description="Peptidase M48" evidence="12">
    <location>
        <begin position="71"/>
        <end position="286"/>
    </location>
</feature>
<evidence type="ECO:0000256" key="7">
    <source>
        <dbReference type="ARBA" id="ARBA00022833"/>
    </source>
</evidence>
<dbReference type="EMBL" id="LHXY01000023">
    <property type="protein sequence ID" value="KXB01884.1"/>
    <property type="molecule type" value="Genomic_DNA"/>
</dbReference>
<feature type="binding site" evidence="11">
    <location>
        <position position="137"/>
    </location>
    <ligand>
        <name>Zn(2+)</name>
        <dbReference type="ChEBI" id="CHEBI:29105"/>
        <note>catalytic</note>
    </ligand>
</feature>
<feature type="binding site" evidence="11">
    <location>
        <position position="207"/>
    </location>
    <ligand>
        <name>Zn(2+)</name>
        <dbReference type="ChEBI" id="CHEBI:29105"/>
        <note>catalytic</note>
    </ligand>
</feature>
<evidence type="ECO:0000313" key="14">
    <source>
        <dbReference type="Proteomes" id="UP000070035"/>
    </source>
</evidence>
<comment type="similarity">
    <text evidence="1 11">Belongs to the peptidase M48B family.</text>
</comment>
<feature type="transmembrane region" description="Helical" evidence="11">
    <location>
        <begin position="181"/>
        <end position="202"/>
    </location>
</feature>
<keyword evidence="14" id="KW-1185">Reference proteome</keyword>
<comment type="subcellular location">
    <subcellularLocation>
        <location evidence="11">Cell membrane</location>
        <topology evidence="11">Multi-pass membrane protein</topology>
    </subcellularLocation>
</comment>
<dbReference type="PANTHER" id="PTHR43221">
    <property type="entry name" value="PROTEASE HTPX"/>
    <property type="match status" value="1"/>
</dbReference>
<keyword evidence="2 11" id="KW-1003">Cell membrane</keyword>
<evidence type="ECO:0000256" key="9">
    <source>
        <dbReference type="ARBA" id="ARBA00023049"/>
    </source>
</evidence>
<keyword evidence="4 11" id="KW-0812">Transmembrane</keyword>
<keyword evidence="3 11" id="KW-0645">Protease</keyword>
<dbReference type="GO" id="GO:0008270">
    <property type="term" value="F:zinc ion binding"/>
    <property type="evidence" value="ECO:0007669"/>
    <property type="project" value="UniProtKB-UniRule"/>
</dbReference>
<evidence type="ECO:0000256" key="6">
    <source>
        <dbReference type="ARBA" id="ARBA00022801"/>
    </source>
</evidence>
<evidence type="ECO:0000256" key="5">
    <source>
        <dbReference type="ARBA" id="ARBA00022723"/>
    </source>
</evidence>
<keyword evidence="9 11" id="KW-0482">Metalloprotease</keyword>
<evidence type="ECO:0000256" key="10">
    <source>
        <dbReference type="ARBA" id="ARBA00023136"/>
    </source>
</evidence>
<dbReference type="EC" id="3.4.24.-" evidence="11"/>
<dbReference type="GO" id="GO:0006508">
    <property type="term" value="P:proteolysis"/>
    <property type="evidence" value="ECO:0007669"/>
    <property type="project" value="UniProtKB-KW"/>
</dbReference>
<keyword evidence="10 11" id="KW-0472">Membrane</keyword>
<evidence type="ECO:0000259" key="12">
    <source>
        <dbReference type="Pfam" id="PF01435"/>
    </source>
</evidence>
<dbReference type="InterPro" id="IPR050083">
    <property type="entry name" value="HtpX_protease"/>
</dbReference>
<evidence type="ECO:0000256" key="2">
    <source>
        <dbReference type="ARBA" id="ARBA00022475"/>
    </source>
</evidence>
<comment type="cofactor">
    <cofactor evidence="11">
        <name>Zn(2+)</name>
        <dbReference type="ChEBI" id="CHEBI:29105"/>
    </cofactor>
    <text evidence="11">Binds 1 zinc ion per subunit.</text>
</comment>
<evidence type="ECO:0000256" key="1">
    <source>
        <dbReference type="ARBA" id="ARBA00009779"/>
    </source>
</evidence>
<feature type="active site" evidence="11">
    <location>
        <position position="138"/>
    </location>
</feature>
<feature type="transmembrane region" description="Helical" evidence="11">
    <location>
        <begin position="147"/>
        <end position="169"/>
    </location>
</feature>
<dbReference type="Proteomes" id="UP000070035">
    <property type="component" value="Unassembled WGS sequence"/>
</dbReference>
<name>A0A133V611_9EURY</name>
<dbReference type="HAMAP" id="MF_00188">
    <property type="entry name" value="Pept_M48_protease_HtpX"/>
    <property type="match status" value="1"/>
</dbReference>
<proteinExistence type="inferred from homology"/>
<sequence>MGAHIRTVCLLVLLTVLLVGIGYAVGFFLGIPVTYTLTIAFGFAILLNIVTYWYSHKWVLKMYKAKIVSEKEEPKLHQMIGRLAAYADLPKPKVAITKSDTPNAFATGRNPSHAVIAVTKGAKNLLSEEELEGVLSHEMAHIKNRDMLVNTMAAMIAGAIAYIGFAGRFGLFFGGGRRGGGILALIAIILLPIAAILVRFSISRTREYGADREGANISGKPLALASGLKTIENSVKNKVKSGRRPEKGNPATSHLFIVNPFRGSSLTELFSTHPATEKRIERLEKIAADRDF</sequence>
<dbReference type="AlphaFoldDB" id="A0A133V611"/>
<feature type="transmembrane region" description="Helical" evidence="11">
    <location>
        <begin position="34"/>
        <end position="54"/>
    </location>
</feature>